<reference evidence="2" key="1">
    <citation type="journal article" date="2021" name="Proc. Natl. Acad. Sci. U.S.A.">
        <title>A Catalog of Tens of Thousands of Viruses from Human Metagenomes Reveals Hidden Associations with Chronic Diseases.</title>
        <authorList>
            <person name="Tisza M.J."/>
            <person name="Buck C.B."/>
        </authorList>
    </citation>
    <scope>NUCLEOTIDE SEQUENCE</scope>
    <source>
        <strain evidence="2">CtJhT5</strain>
    </source>
</reference>
<sequence>MGFRMQQTPSTALVGCGGFIFIFSSFQTPS</sequence>
<dbReference type="EMBL" id="BK015771">
    <property type="protein sequence ID" value="DAE24288.1"/>
    <property type="molecule type" value="Genomic_DNA"/>
</dbReference>
<dbReference type="PROSITE" id="PS51257">
    <property type="entry name" value="PROKAR_LIPOPROTEIN"/>
    <property type="match status" value="1"/>
</dbReference>
<evidence type="ECO:0000256" key="1">
    <source>
        <dbReference type="SAM" id="Phobius"/>
    </source>
</evidence>
<keyword evidence="1" id="KW-0812">Transmembrane</keyword>
<feature type="transmembrane region" description="Helical" evidence="1">
    <location>
        <begin position="12"/>
        <end position="29"/>
    </location>
</feature>
<organism evidence="2">
    <name type="scientific">Siphoviridae sp. ctJhT5</name>
    <dbReference type="NCBI Taxonomy" id="2826242"/>
    <lineage>
        <taxon>Viruses</taxon>
        <taxon>Duplodnaviria</taxon>
        <taxon>Heunggongvirae</taxon>
        <taxon>Uroviricota</taxon>
        <taxon>Caudoviricetes</taxon>
    </lineage>
</organism>
<evidence type="ECO:0000313" key="2">
    <source>
        <dbReference type="EMBL" id="DAE24288.1"/>
    </source>
</evidence>
<protein>
    <submittedName>
        <fullName evidence="2">Uncharacterized protein</fullName>
    </submittedName>
</protein>
<name>A0A8S5QYW9_9CAUD</name>
<keyword evidence="1" id="KW-0472">Membrane</keyword>
<keyword evidence="1" id="KW-1133">Transmembrane helix</keyword>
<proteinExistence type="predicted"/>
<accession>A0A8S5QYW9</accession>